<accession>A0A0P7BQN3</accession>
<dbReference type="STRING" id="78410.A0A0P7BQN3"/>
<feature type="compositionally biased region" description="Low complexity" evidence="1">
    <location>
        <begin position="106"/>
        <end position="132"/>
    </location>
</feature>
<comment type="caution">
    <text evidence="3">The sequence shown here is derived from an EMBL/GenBank/DDBJ whole genome shotgun (WGS) entry which is preliminary data.</text>
</comment>
<evidence type="ECO:0000256" key="1">
    <source>
        <dbReference type="SAM" id="MobiDB-lite"/>
    </source>
</evidence>
<feature type="region of interest" description="Disordered" evidence="1">
    <location>
        <begin position="36"/>
        <end position="137"/>
    </location>
</feature>
<feature type="domain" description="PD-(D/E)XK nuclease-like" evidence="2">
    <location>
        <begin position="203"/>
        <end position="457"/>
    </location>
</feature>
<dbReference type="Pfam" id="PF20516">
    <property type="entry name" value="PDDEXK_12"/>
    <property type="match status" value="1"/>
</dbReference>
<reference evidence="3 4" key="1">
    <citation type="submission" date="2015-09" db="EMBL/GenBank/DDBJ databases">
        <title>Draft genome of a European isolate of the apple canker pathogen Neonectria ditissima.</title>
        <authorList>
            <person name="Gomez-Cortecero A."/>
            <person name="Harrison R.J."/>
            <person name="Armitage A.D."/>
        </authorList>
    </citation>
    <scope>NUCLEOTIDE SEQUENCE [LARGE SCALE GENOMIC DNA]</scope>
    <source>
        <strain evidence="3 4">R09/05</strain>
    </source>
</reference>
<evidence type="ECO:0000259" key="2">
    <source>
        <dbReference type="Pfam" id="PF20516"/>
    </source>
</evidence>
<protein>
    <recommendedName>
        <fullName evidence="2">PD-(D/E)XK nuclease-like domain-containing protein</fullName>
    </recommendedName>
</protein>
<keyword evidence="4" id="KW-1185">Reference proteome</keyword>
<gene>
    <name evidence="3" type="ORF">AK830_g2829</name>
</gene>
<feature type="compositionally biased region" description="Polar residues" evidence="1">
    <location>
        <begin position="88"/>
        <end position="100"/>
    </location>
</feature>
<evidence type="ECO:0000313" key="3">
    <source>
        <dbReference type="EMBL" id="KPM43714.1"/>
    </source>
</evidence>
<dbReference type="InterPro" id="IPR046797">
    <property type="entry name" value="PDDEXK_12"/>
</dbReference>
<name>A0A0P7BQN3_9HYPO</name>
<sequence length="469" mass="52828">MDANAEFSTRIEGWVDDILAQNPSVYPWTLSPETQSHINSLGMPTPPPSDPSMQREGSPSKRRRAADDDIFFESPTTDVPPQPYDINLTPTSNASNNRPSLSYRPPKSAHSSTNASSTTSSHRRSTSPTKRTQNLQALEKPIYYTALEDNATDQLPSDVRPLYNRIYEITVEHKAIFPLQARHEITKATGREKEDWWFYGEHRSEENKFQKVDEHMSRSYALAELQALQGITSEARDCLRLSRSEAAWNLDVHGPLLKLALARHRCVKRELVTTARIASPFLPPTNIPGSSVESKMIDFVLVLALDSVASDSDKRLDESIRKRIWSQPRDKQFVNQTPYPPLQFRTIAVSIETKAAGSPEEGRLQLGVWTAAWHQRMNDFFNSGTAKPTDSAQRTIVTLPLLLSVEHNWKLFFACDRGDRLEVVGEMSVGDTNTLIGLYTIVAVVRELANWVDSTFREWIIDALDLPGA</sequence>
<organism evidence="3 4">
    <name type="scientific">Neonectria ditissima</name>
    <dbReference type="NCBI Taxonomy" id="78410"/>
    <lineage>
        <taxon>Eukaryota</taxon>
        <taxon>Fungi</taxon>
        <taxon>Dikarya</taxon>
        <taxon>Ascomycota</taxon>
        <taxon>Pezizomycotina</taxon>
        <taxon>Sordariomycetes</taxon>
        <taxon>Hypocreomycetidae</taxon>
        <taxon>Hypocreales</taxon>
        <taxon>Nectriaceae</taxon>
        <taxon>Neonectria</taxon>
    </lineage>
</organism>
<proteinExistence type="predicted"/>
<dbReference type="OrthoDB" id="5244165at2759"/>
<dbReference type="Proteomes" id="UP000050424">
    <property type="component" value="Unassembled WGS sequence"/>
</dbReference>
<dbReference type="EMBL" id="LKCW01000028">
    <property type="protein sequence ID" value="KPM43714.1"/>
    <property type="molecule type" value="Genomic_DNA"/>
</dbReference>
<dbReference type="AlphaFoldDB" id="A0A0P7BQN3"/>
<evidence type="ECO:0000313" key="4">
    <source>
        <dbReference type="Proteomes" id="UP000050424"/>
    </source>
</evidence>